<proteinExistence type="predicted"/>
<sequence length="39" mass="4342">MDAMFVSIVNISRGLSAPMTLAPKQRTSCIYWLSDLSTH</sequence>
<accession>A0A6G7GWH2</accession>
<evidence type="ECO:0000313" key="1">
    <source>
        <dbReference type="EMBL" id="QII13960.1"/>
    </source>
</evidence>
<name>A0A6G7GWH2_KUEST</name>
<organism evidence="1 2">
    <name type="scientific">Kuenenia stuttgartiensis</name>
    <dbReference type="NCBI Taxonomy" id="174633"/>
    <lineage>
        <taxon>Bacteria</taxon>
        <taxon>Pseudomonadati</taxon>
        <taxon>Planctomycetota</taxon>
        <taxon>Candidatus Brocadiia</taxon>
        <taxon>Candidatus Brocadiales</taxon>
        <taxon>Candidatus Brocadiaceae</taxon>
        <taxon>Candidatus Kuenenia</taxon>
    </lineage>
</organism>
<reference evidence="1 2" key="1">
    <citation type="submission" date="2020-02" db="EMBL/GenBank/DDBJ databases">
        <title>Newly sequenced genome of strain CSTR1 showed variability in Candidatus Kuenenia stuttgartiensis genomes.</title>
        <authorList>
            <person name="Ding C."/>
            <person name="Adrian L."/>
        </authorList>
    </citation>
    <scope>NUCLEOTIDE SEQUENCE [LARGE SCALE GENOMIC DNA]</scope>
    <source>
        <strain evidence="1 2">CSTR1</strain>
    </source>
</reference>
<evidence type="ECO:0000313" key="2">
    <source>
        <dbReference type="Proteomes" id="UP000501926"/>
    </source>
</evidence>
<dbReference type="AlphaFoldDB" id="A0A6G7GWH2"/>
<dbReference type="EMBL" id="CP049055">
    <property type="protein sequence ID" value="QII13960.1"/>
    <property type="molecule type" value="Genomic_DNA"/>
</dbReference>
<protein>
    <submittedName>
        <fullName evidence="1">Uncharacterized protein</fullName>
    </submittedName>
</protein>
<gene>
    <name evidence="1" type="ORF">KsCSTR_45810</name>
</gene>
<dbReference type="Proteomes" id="UP000501926">
    <property type="component" value="Chromosome"/>
</dbReference>